<keyword evidence="1" id="KW-1133">Transmembrane helix</keyword>
<evidence type="ECO:0000313" key="3">
    <source>
        <dbReference type="Proteomes" id="UP000233398"/>
    </source>
</evidence>
<organism evidence="2 3">
    <name type="scientific">Rhodohalobacter barkolensis</name>
    <dbReference type="NCBI Taxonomy" id="2053187"/>
    <lineage>
        <taxon>Bacteria</taxon>
        <taxon>Pseudomonadati</taxon>
        <taxon>Balneolota</taxon>
        <taxon>Balneolia</taxon>
        <taxon>Balneolales</taxon>
        <taxon>Balneolaceae</taxon>
        <taxon>Rhodohalobacter</taxon>
    </lineage>
</organism>
<name>A0A2N0VHN7_9BACT</name>
<comment type="caution">
    <text evidence="2">The sequence shown here is derived from an EMBL/GenBank/DDBJ whole genome shotgun (WGS) entry which is preliminary data.</text>
</comment>
<dbReference type="Proteomes" id="UP000233398">
    <property type="component" value="Unassembled WGS sequence"/>
</dbReference>
<feature type="transmembrane region" description="Helical" evidence="1">
    <location>
        <begin position="7"/>
        <end position="28"/>
    </location>
</feature>
<dbReference type="RefSeq" id="WP_101073243.1">
    <property type="nucleotide sequence ID" value="NZ_PISP01000002.1"/>
</dbReference>
<feature type="transmembrane region" description="Helical" evidence="1">
    <location>
        <begin position="563"/>
        <end position="585"/>
    </location>
</feature>
<proteinExistence type="predicted"/>
<dbReference type="AlphaFoldDB" id="A0A2N0VHN7"/>
<dbReference type="EMBL" id="PISP01000002">
    <property type="protein sequence ID" value="PKD43703.1"/>
    <property type="molecule type" value="Genomic_DNA"/>
</dbReference>
<keyword evidence="1" id="KW-0812">Transmembrane</keyword>
<evidence type="ECO:0000313" key="2">
    <source>
        <dbReference type="EMBL" id="PKD43703.1"/>
    </source>
</evidence>
<sequence length="586" mass="66197">MAEAMDVQFIAVVLGLILSILLLVYLLYLEIRARKRYKELKKVDRFIAETVKPEKIKYAEFLGIPAGSTGMSIYDVYAATDNHEVALAALKEKHNLILGGVDKPFEWLNYMSQKIISGDDTVSRVVNNIKGQLGEEEAIEFLNALPKLQESGITAELHENRSHPNTDIIFKDQNGDTVNPELGWFQNSEISVKTYSKDQVQSFIDKVKESDADHYLVNKELYFKLDETGKLQKLEESGVKVRNGGWSEEEYKKLGDDAFNDFGEAADVTSDIPVVAFLFMGYRTFGNTKKLYHGNITKEEFGTDFIVDGARATTAGIGGIAGGKAGMAAGTMIAPGIGTFIGGGIGVVAGAVGSSYMFKRFKDWFKYRKLKAQLLELADYYNATYYGDKDLSQKSFVIDQLGNNYFGIENTSIAIQDENRLMVDHSDEYDLYASEENYKQPTLMGALIEKHLSKLNAHYNAAKYSCEQVFTSLWRYCLNQRNQKMDKARLLITSILADFELTNHCPLPVFDDYKNELKKYPNNPYRVYGPNGVINGQSIVEYCLNENYQKYYSENKKKLVGKLFWAIGLSSIFIIFFVFVLIRMVI</sequence>
<keyword evidence="3" id="KW-1185">Reference proteome</keyword>
<gene>
    <name evidence="2" type="ORF">CWD77_09080</name>
</gene>
<reference evidence="2 3" key="1">
    <citation type="submission" date="2017-11" db="EMBL/GenBank/DDBJ databases">
        <title>Rhodohalobacter 15182 sp. nov., isolated from a salt lake.</title>
        <authorList>
            <person name="Han S."/>
        </authorList>
    </citation>
    <scope>NUCLEOTIDE SEQUENCE [LARGE SCALE GENOMIC DNA]</scope>
    <source>
        <strain evidence="2 3">15182</strain>
    </source>
</reference>
<accession>A0A2N0VHN7</accession>
<feature type="transmembrane region" description="Helical" evidence="1">
    <location>
        <begin position="337"/>
        <end position="358"/>
    </location>
</feature>
<evidence type="ECO:0000256" key="1">
    <source>
        <dbReference type="SAM" id="Phobius"/>
    </source>
</evidence>
<keyword evidence="1" id="KW-0472">Membrane</keyword>
<protein>
    <submittedName>
        <fullName evidence="2">Uncharacterized protein</fullName>
    </submittedName>
</protein>